<gene>
    <name evidence="1" type="ORF">P691DRAFT_759383</name>
</gene>
<accession>A0A9P5XCV6</accession>
<dbReference type="EMBL" id="MU151142">
    <property type="protein sequence ID" value="KAF9449043.1"/>
    <property type="molecule type" value="Genomic_DNA"/>
</dbReference>
<dbReference type="OrthoDB" id="2269034at2759"/>
<sequence>MNPRNLKQTVAQIISLPEDSFLDTQDRDLIDGEIISHENLLHSLTQRIAALKNHRNSLSPTWRLPMEVLSDIMAIATHISIKENNESDEYPTSLPVPLVLGQVCAAWRTLAWKLPGLWSTIPLAIAKPRYEKQVELLDEWLSRAGSHQDLYIVLTLCNDHTELQFWRDYPPKEVLTRLYKRSKQWHTFYSTLPNLCFDMFASVHEKLPRLHTLILNRSGRLAYEPYLNGFPGGINNLHNGTFIVPPNMHFAVNAPAFGAPGFGMANIPLTGINLDDDNPRRKSPWYMLSVAPSLRTVVLPEALNPSEITLPWTYLTHLEIRTIPIDDCLRVLQHTPHIVSFDFQGINSGPLTFLPTPYLYLRDLRKINVFSDPANLSRFLESLTAPNLYSLEFKSTTGTLSLITSQLTQLIERSQCYLTKLGICIPSIGRSEEQIINCLMGDELRSLQEISLESWQANVEGLSDAFLRSMNPERRIRTVKTYSYDLDSPGLGCAIVAPGWVDVPTDEVREPVEQVVEVPEGEWVEPQEILLPNLVAMTYKGTLSFSPKTLKETLLARWRRKSRKRNVMMPLASPMHEAFEWKGGPGENMHETGDEKWGQGEHEAMAVGEGWFPTALLTAFEVSSLDMDFTQPIDEETNLAFREILREGFCLSIETRRGVLSF</sequence>
<evidence type="ECO:0008006" key="3">
    <source>
        <dbReference type="Google" id="ProtNLM"/>
    </source>
</evidence>
<protein>
    <recommendedName>
        <fullName evidence="3">F-box domain-containing protein</fullName>
    </recommendedName>
</protein>
<evidence type="ECO:0000313" key="1">
    <source>
        <dbReference type="EMBL" id="KAF9449043.1"/>
    </source>
</evidence>
<comment type="caution">
    <text evidence="1">The sequence shown here is derived from an EMBL/GenBank/DDBJ whole genome shotgun (WGS) entry which is preliminary data.</text>
</comment>
<reference evidence="1" key="1">
    <citation type="submission" date="2020-11" db="EMBL/GenBank/DDBJ databases">
        <authorList>
            <consortium name="DOE Joint Genome Institute"/>
            <person name="Ahrendt S."/>
            <person name="Riley R."/>
            <person name="Andreopoulos W."/>
            <person name="Labutti K."/>
            <person name="Pangilinan J."/>
            <person name="Ruiz-Duenas F.J."/>
            <person name="Barrasa J.M."/>
            <person name="Sanchez-Garcia M."/>
            <person name="Camarero S."/>
            <person name="Miyauchi S."/>
            <person name="Serrano A."/>
            <person name="Linde D."/>
            <person name="Babiker R."/>
            <person name="Drula E."/>
            <person name="Ayuso-Fernandez I."/>
            <person name="Pacheco R."/>
            <person name="Padilla G."/>
            <person name="Ferreira P."/>
            <person name="Barriuso J."/>
            <person name="Kellner H."/>
            <person name="Castanera R."/>
            <person name="Alfaro M."/>
            <person name="Ramirez L."/>
            <person name="Pisabarro A.G."/>
            <person name="Kuo A."/>
            <person name="Tritt A."/>
            <person name="Lipzen A."/>
            <person name="He G."/>
            <person name="Yan M."/>
            <person name="Ng V."/>
            <person name="Cullen D."/>
            <person name="Martin F."/>
            <person name="Rosso M.-N."/>
            <person name="Henrissat B."/>
            <person name="Hibbett D."/>
            <person name="Martinez A.T."/>
            <person name="Grigoriev I.V."/>
        </authorList>
    </citation>
    <scope>NUCLEOTIDE SEQUENCE</scope>
    <source>
        <strain evidence="1">MF-IS2</strain>
    </source>
</reference>
<evidence type="ECO:0000313" key="2">
    <source>
        <dbReference type="Proteomes" id="UP000807342"/>
    </source>
</evidence>
<organism evidence="1 2">
    <name type="scientific">Macrolepiota fuliginosa MF-IS2</name>
    <dbReference type="NCBI Taxonomy" id="1400762"/>
    <lineage>
        <taxon>Eukaryota</taxon>
        <taxon>Fungi</taxon>
        <taxon>Dikarya</taxon>
        <taxon>Basidiomycota</taxon>
        <taxon>Agaricomycotina</taxon>
        <taxon>Agaricomycetes</taxon>
        <taxon>Agaricomycetidae</taxon>
        <taxon>Agaricales</taxon>
        <taxon>Agaricineae</taxon>
        <taxon>Agaricaceae</taxon>
        <taxon>Macrolepiota</taxon>
    </lineage>
</organism>
<proteinExistence type="predicted"/>
<keyword evidence="2" id="KW-1185">Reference proteome</keyword>
<name>A0A9P5XCV6_9AGAR</name>
<dbReference type="Proteomes" id="UP000807342">
    <property type="component" value="Unassembled WGS sequence"/>
</dbReference>
<dbReference type="AlphaFoldDB" id="A0A9P5XCV6"/>